<dbReference type="EMBL" id="CAJNOC010002536">
    <property type="protein sequence ID" value="CAF0938805.1"/>
    <property type="molecule type" value="Genomic_DNA"/>
</dbReference>
<evidence type="ECO:0000256" key="7">
    <source>
        <dbReference type="ARBA" id="ARBA00022692"/>
    </source>
</evidence>
<evidence type="ECO:0000256" key="4">
    <source>
        <dbReference type="ARBA" id="ARBA00012557"/>
    </source>
</evidence>
<gene>
    <name evidence="14" type="ORF">OXX778_LOCUS13316</name>
</gene>
<keyword evidence="7 12" id="KW-0812">Transmembrane</keyword>
<dbReference type="GO" id="GO:0016263">
    <property type="term" value="F:glycoprotein-N-acetylgalactosamine 3-beta-galactosyltransferase activity"/>
    <property type="evidence" value="ECO:0007669"/>
    <property type="project" value="UniProtKB-EC"/>
</dbReference>
<dbReference type="EC" id="2.4.1.122" evidence="4"/>
<dbReference type="GO" id="GO:0000166">
    <property type="term" value="F:nucleotide binding"/>
    <property type="evidence" value="ECO:0007669"/>
    <property type="project" value="UniProtKB-KW"/>
</dbReference>
<evidence type="ECO:0000256" key="12">
    <source>
        <dbReference type="SAM" id="Phobius"/>
    </source>
</evidence>
<evidence type="ECO:0000256" key="1">
    <source>
        <dbReference type="ARBA" id="ARBA00004606"/>
    </source>
</evidence>
<evidence type="ECO:0000256" key="5">
    <source>
        <dbReference type="ARBA" id="ARBA00022676"/>
    </source>
</evidence>
<keyword evidence="11 12" id="KW-0472">Membrane</keyword>
<dbReference type="InterPro" id="IPR003378">
    <property type="entry name" value="Fringe-like_glycosylTrfase"/>
</dbReference>
<keyword evidence="15" id="KW-1185">Reference proteome</keyword>
<dbReference type="Pfam" id="PF02434">
    <property type="entry name" value="Fringe"/>
    <property type="match status" value="1"/>
</dbReference>
<dbReference type="PANTHER" id="PTHR23033:SF12">
    <property type="entry name" value="GLYCOPROTEIN-N-ACETYLGALACTOSAMINE 3-BETA-GALACTOSYLTRANSFERASE 1-RELATED"/>
    <property type="match status" value="1"/>
</dbReference>
<feature type="transmembrane region" description="Helical" evidence="12">
    <location>
        <begin position="7"/>
        <end position="24"/>
    </location>
</feature>
<evidence type="ECO:0000259" key="13">
    <source>
        <dbReference type="Pfam" id="PF02434"/>
    </source>
</evidence>
<dbReference type="GO" id="GO:0016020">
    <property type="term" value="C:membrane"/>
    <property type="evidence" value="ECO:0007669"/>
    <property type="project" value="UniProtKB-SubCell"/>
</dbReference>
<evidence type="ECO:0000256" key="2">
    <source>
        <dbReference type="ARBA" id="ARBA00004922"/>
    </source>
</evidence>
<comment type="similarity">
    <text evidence="3">Belongs to the glycosyltransferase 31 family. Beta3-Gal-T subfamily.</text>
</comment>
<evidence type="ECO:0000313" key="15">
    <source>
        <dbReference type="Proteomes" id="UP000663879"/>
    </source>
</evidence>
<dbReference type="SUPFAM" id="SSF53448">
    <property type="entry name" value="Nucleotide-diphospho-sugar transferases"/>
    <property type="match status" value="1"/>
</dbReference>
<keyword evidence="8" id="KW-0547">Nucleotide-binding</keyword>
<keyword evidence="9" id="KW-0735">Signal-anchor</keyword>
<sequence>MLFKLKISYLIWIIFTCLLVNLIISNSKSKNFSLNNLKSFLEIYKPIRPKTLFCLILTTEKNLDTKTLVIYKTWAKKCDNFKFFTIKPKHDLEGNYWNSIVQPPGLSNDSYKNLTNKVYLSIKYVYNMYPDYDWYLKADDDTFIFVDNLKDFVFDKNSSTPVTYGYDFKSYVENGYHSGGAGYLISNEAFRRIGSKLNENFTYCPDTGVEDLDIGKCFRKLGVYPNKSIDDLGRERFHILGVLDHYNGIYPQWVYEMSSNQVQKGFDCCSDNSISFHYMSQKEIIVSNNILTNMAQNFSFKHFLDKYLDRI</sequence>
<keyword evidence="5" id="KW-0328">Glycosyltransferase</keyword>
<evidence type="ECO:0000256" key="9">
    <source>
        <dbReference type="ARBA" id="ARBA00022968"/>
    </source>
</evidence>
<dbReference type="PANTHER" id="PTHR23033">
    <property type="entry name" value="BETA1,3-GALACTOSYLTRANSFERASE"/>
    <property type="match status" value="1"/>
</dbReference>
<proteinExistence type="inferred from homology"/>
<protein>
    <recommendedName>
        <fullName evidence="4">N-acetylgalactosaminide beta-1,3-galactosyltransferase</fullName>
        <ecNumber evidence="4">2.4.1.122</ecNumber>
    </recommendedName>
</protein>
<reference evidence="14" key="1">
    <citation type="submission" date="2021-02" db="EMBL/GenBank/DDBJ databases">
        <authorList>
            <person name="Nowell W R."/>
        </authorList>
    </citation>
    <scope>NUCLEOTIDE SEQUENCE</scope>
    <source>
        <strain evidence="14">Ploen Becks lab</strain>
    </source>
</reference>
<dbReference type="InterPro" id="IPR026050">
    <property type="entry name" value="C1GALT1/C1GALT1_chp1"/>
</dbReference>
<keyword evidence="6" id="KW-0808">Transferase</keyword>
<keyword evidence="10 12" id="KW-1133">Transmembrane helix</keyword>
<evidence type="ECO:0000256" key="8">
    <source>
        <dbReference type="ARBA" id="ARBA00022741"/>
    </source>
</evidence>
<accession>A0A814C7N0</accession>
<evidence type="ECO:0000256" key="11">
    <source>
        <dbReference type="ARBA" id="ARBA00023136"/>
    </source>
</evidence>
<evidence type="ECO:0000256" key="6">
    <source>
        <dbReference type="ARBA" id="ARBA00022679"/>
    </source>
</evidence>
<dbReference type="AlphaFoldDB" id="A0A814C7N0"/>
<dbReference type="InterPro" id="IPR029044">
    <property type="entry name" value="Nucleotide-diphossugar_trans"/>
</dbReference>
<name>A0A814C7N0_9BILA</name>
<comment type="caution">
    <text evidence="14">The sequence shown here is derived from an EMBL/GenBank/DDBJ whole genome shotgun (WGS) entry which is preliminary data.</text>
</comment>
<dbReference type="Proteomes" id="UP000663879">
    <property type="component" value="Unassembled WGS sequence"/>
</dbReference>
<evidence type="ECO:0000256" key="3">
    <source>
        <dbReference type="ARBA" id="ARBA00006462"/>
    </source>
</evidence>
<evidence type="ECO:0000313" key="14">
    <source>
        <dbReference type="EMBL" id="CAF0938805.1"/>
    </source>
</evidence>
<comment type="pathway">
    <text evidence="2">Protein modification; protein glycosylation.</text>
</comment>
<feature type="domain" description="Fringe-like glycosyltransferase" evidence="13">
    <location>
        <begin position="47"/>
        <end position="224"/>
    </location>
</feature>
<dbReference type="OrthoDB" id="414175at2759"/>
<evidence type="ECO:0000256" key="10">
    <source>
        <dbReference type="ARBA" id="ARBA00022989"/>
    </source>
</evidence>
<dbReference type="Gene3D" id="3.90.550.50">
    <property type="match status" value="1"/>
</dbReference>
<organism evidence="14 15">
    <name type="scientific">Brachionus calyciflorus</name>
    <dbReference type="NCBI Taxonomy" id="104777"/>
    <lineage>
        <taxon>Eukaryota</taxon>
        <taxon>Metazoa</taxon>
        <taxon>Spiralia</taxon>
        <taxon>Gnathifera</taxon>
        <taxon>Rotifera</taxon>
        <taxon>Eurotatoria</taxon>
        <taxon>Monogononta</taxon>
        <taxon>Pseudotrocha</taxon>
        <taxon>Ploima</taxon>
        <taxon>Brachionidae</taxon>
        <taxon>Brachionus</taxon>
    </lineage>
</organism>
<comment type="subcellular location">
    <subcellularLocation>
        <location evidence="1">Membrane</location>
        <topology evidence="1">Single-pass type II membrane protein</topology>
    </subcellularLocation>
</comment>